<dbReference type="OrthoDB" id="8854508at2"/>
<dbReference type="RefSeq" id="WP_027196518.1">
    <property type="nucleotide sequence ID" value="NZ_CP017562.2"/>
</dbReference>
<dbReference type="KEGG" id="pspw:BJG93_27480"/>
<proteinExistence type="predicted"/>
<gene>
    <name evidence="1" type="ORF">BJG93_27480</name>
</gene>
<sequence length="290" mass="32955">MQLDIFDDSRDVMLRNDVLSALQHHDASGALRALRILGHEYRDDAALVALDTLVTALEARCSLLFANHDAALGARETLLTRVRRSANQLMGERAAIAWLAPFWNELAQRAASLAFRAAQPDAHSAALYLHTGDWKAAEAAVMRIESWRRIPAPLMWMAECRYRLDGLEAAWPLLAELAWLAPTRFDGLLRHLEDSSLDTLRRTFDASFEGGGDVADLTWFPAWALIQKTGLAPLLKQAQPCRDTKPERAARLVLRLLTLEREGRHHELMESRRDLRDLHDPLYRHYMKPR</sequence>
<name>A0A1I9YS36_9BURK</name>
<dbReference type="EMBL" id="CP017562">
    <property type="protein sequence ID" value="APA89006.1"/>
    <property type="molecule type" value="Genomic_DNA"/>
</dbReference>
<dbReference type="STRING" id="754502.BJG93_27480"/>
<evidence type="ECO:0000313" key="1">
    <source>
        <dbReference type="EMBL" id="APA89006.1"/>
    </source>
</evidence>
<keyword evidence="2" id="KW-1185">Reference proteome</keyword>
<dbReference type="AlphaFoldDB" id="A0A1I9YS36"/>
<accession>A0A1I9YS36</accession>
<reference evidence="1" key="2">
    <citation type="submission" date="2021-06" db="EMBL/GenBank/DDBJ databases">
        <authorList>
            <person name="Rogers T.H."/>
            <person name="Ramsay J.P."/>
            <person name="Wang P."/>
            <person name="Terpolilli J."/>
        </authorList>
    </citation>
    <scope>NUCLEOTIDE SEQUENCE</scope>
    <source>
        <strain evidence="1">WSM5005</strain>
    </source>
</reference>
<organism evidence="1 2">
    <name type="scientific">Paraburkholderia sprentiae WSM5005</name>
    <dbReference type="NCBI Taxonomy" id="754502"/>
    <lineage>
        <taxon>Bacteria</taxon>
        <taxon>Pseudomonadati</taxon>
        <taxon>Pseudomonadota</taxon>
        <taxon>Betaproteobacteria</taxon>
        <taxon>Burkholderiales</taxon>
        <taxon>Burkholderiaceae</taxon>
        <taxon>Paraburkholderia</taxon>
    </lineage>
</organism>
<protein>
    <submittedName>
        <fullName evidence="1">Uncharacterized protein</fullName>
    </submittedName>
</protein>
<reference evidence="1" key="1">
    <citation type="submission" date="2016-09" db="EMBL/GenBank/DDBJ databases">
        <title>The Complete Genome of Burkholderia sprentiae wsm5005.</title>
        <authorList>
            <person name="De Meyer S."/>
            <person name="Wang P."/>
            <person name="Terpolilli J."/>
        </authorList>
    </citation>
    <scope>NUCLEOTIDE SEQUENCE [LARGE SCALE GENOMIC DNA]</scope>
    <source>
        <strain evidence="1">WSM5005</strain>
    </source>
</reference>
<dbReference type="Proteomes" id="UP000179860">
    <property type="component" value="Chromosome 2"/>
</dbReference>
<evidence type="ECO:0000313" key="2">
    <source>
        <dbReference type="Proteomes" id="UP000179860"/>
    </source>
</evidence>